<dbReference type="EMBL" id="CDMC01000002">
    <property type="protein sequence ID" value="CEN60043.1"/>
    <property type="molecule type" value="Genomic_DNA"/>
</dbReference>
<dbReference type="OrthoDB" id="4423012at2759"/>
<keyword evidence="2" id="KW-1185">Reference proteome</keyword>
<dbReference type="Gene3D" id="3.40.50.300">
    <property type="entry name" value="P-loop containing nucleotide triphosphate hydrolases"/>
    <property type="match status" value="1"/>
</dbReference>
<gene>
    <name evidence="1" type="ORF">ASPCAL02484</name>
</gene>
<evidence type="ECO:0000313" key="1">
    <source>
        <dbReference type="EMBL" id="CEN60043.1"/>
    </source>
</evidence>
<reference evidence="2" key="1">
    <citation type="journal article" date="2016" name="Genome Announc.">
        <title>Draft genome sequences of fungus Aspergillus calidoustus.</title>
        <authorList>
            <person name="Horn F."/>
            <person name="Linde J."/>
            <person name="Mattern D.J."/>
            <person name="Walther G."/>
            <person name="Guthke R."/>
            <person name="Scherlach K."/>
            <person name="Martin K."/>
            <person name="Brakhage A.A."/>
            <person name="Petzke L."/>
            <person name="Valiante V."/>
        </authorList>
    </citation>
    <scope>NUCLEOTIDE SEQUENCE [LARGE SCALE GENOMIC DNA]</scope>
    <source>
        <strain evidence="2">SF006504</strain>
    </source>
</reference>
<name>A0A0U5GN24_ASPCI</name>
<dbReference type="Pfam" id="PF13245">
    <property type="entry name" value="AAA_19"/>
    <property type="match status" value="1"/>
</dbReference>
<dbReference type="AlphaFoldDB" id="A0A0U5GN24"/>
<protein>
    <recommendedName>
        <fullName evidence="3">DNA2/NAM7 helicase helicase domain-containing protein</fullName>
    </recommendedName>
</protein>
<dbReference type="SUPFAM" id="SSF52540">
    <property type="entry name" value="P-loop containing nucleoside triphosphate hydrolases"/>
    <property type="match status" value="1"/>
</dbReference>
<dbReference type="InterPro" id="IPR027417">
    <property type="entry name" value="P-loop_NTPase"/>
</dbReference>
<accession>A0A0U5GN24</accession>
<dbReference type="PANTHER" id="PTHR10887:SF522">
    <property type="entry name" value="P-LOOP CONTAINING NUCLEOSIDE TRIPHOSPHATE HYDROLASES SUPERFAMILY PROTEIN"/>
    <property type="match status" value="1"/>
</dbReference>
<sequence length="640" mass="72617">MALSSLITVLPENDQHRIWVHCRQIDVYFPDGPHLILPSVDSAKRKLLCTLGVGQWSTLFCQQYSEGDNGAVTYLRFIYRDLKSFKVNLNETEGILSWDITLRSDLKPEENSWGSISMRDFVKTLPCAGVTFPKGSRLVFRHSINPRSRWWKSNKAMIMGGLGSRHKTDCLKPETRLYLKVNDTAIAAEAATEIQVLAKCVVRAYNHGEVVILAIWPQEDRPFRVYAGEPIVLIGKDMFSRSRALSHDKECPGYFAKILPSASKWKLVRDAPYHAVLQGPAQQTAIDQLLAMFVEYDVQIVPAGNPTHLQQKRDIHMSWFKKHLVGKEFERAYENTMEESGEVSLMPESRKNLCLENLFAGRKSLAFQELWMRPFSPASLPDVPAALGLNHDQTSALVQFARNRLSLVQGPPGTGKSHTVVCGALFYAHHQALPCGRRRTLILAPTQSSAAALMATFAKLGPLFEGIRFLRYKSQSALFGDIFSETTEPADNHGRCQDLIQYLGNRVYHALRNGFEHVRKFGDITDPPLRQRFLKDYHEVMERIFAESEVVITTPFLAKAVSNWGFQPDSIIFDEFAYWQDPDVFSVFLELPNTERALFVGDNKQLCPLAFTAEGRKAWCHSLYDRFLERGIAFTRLNVQ</sequence>
<organism evidence="1 2">
    <name type="scientific">Aspergillus calidoustus</name>
    <dbReference type="NCBI Taxonomy" id="454130"/>
    <lineage>
        <taxon>Eukaryota</taxon>
        <taxon>Fungi</taxon>
        <taxon>Dikarya</taxon>
        <taxon>Ascomycota</taxon>
        <taxon>Pezizomycotina</taxon>
        <taxon>Eurotiomycetes</taxon>
        <taxon>Eurotiomycetidae</taxon>
        <taxon>Eurotiales</taxon>
        <taxon>Aspergillaceae</taxon>
        <taxon>Aspergillus</taxon>
        <taxon>Aspergillus subgen. Nidulantes</taxon>
    </lineage>
</organism>
<evidence type="ECO:0008006" key="3">
    <source>
        <dbReference type="Google" id="ProtNLM"/>
    </source>
</evidence>
<dbReference type="PANTHER" id="PTHR10887">
    <property type="entry name" value="DNA2/NAM7 HELICASE FAMILY"/>
    <property type="match status" value="1"/>
</dbReference>
<dbReference type="InterPro" id="IPR045055">
    <property type="entry name" value="DNA2/NAM7-like"/>
</dbReference>
<dbReference type="Proteomes" id="UP000054771">
    <property type="component" value="Unassembled WGS sequence"/>
</dbReference>
<proteinExistence type="predicted"/>
<evidence type="ECO:0000313" key="2">
    <source>
        <dbReference type="Proteomes" id="UP000054771"/>
    </source>
</evidence>